<proteinExistence type="predicted"/>
<accession>A0A165Q179</accession>
<dbReference type="AlphaFoldDB" id="A0A165Q179"/>
<feature type="compositionally biased region" description="Low complexity" evidence="2">
    <location>
        <begin position="501"/>
        <end position="510"/>
    </location>
</feature>
<feature type="compositionally biased region" description="Polar residues" evidence="2">
    <location>
        <begin position="1"/>
        <end position="11"/>
    </location>
</feature>
<name>A0A165Q179_9APHY</name>
<evidence type="ECO:0000256" key="2">
    <source>
        <dbReference type="SAM" id="MobiDB-lite"/>
    </source>
</evidence>
<dbReference type="STRING" id="1314783.A0A165Q179"/>
<feature type="compositionally biased region" description="Low complexity" evidence="2">
    <location>
        <begin position="33"/>
        <end position="46"/>
    </location>
</feature>
<evidence type="ECO:0000313" key="4">
    <source>
        <dbReference type="Proteomes" id="UP000076727"/>
    </source>
</evidence>
<evidence type="ECO:0000256" key="1">
    <source>
        <dbReference type="SAM" id="Coils"/>
    </source>
</evidence>
<dbReference type="Proteomes" id="UP000076727">
    <property type="component" value="Unassembled WGS sequence"/>
</dbReference>
<feature type="compositionally biased region" description="Low complexity" evidence="2">
    <location>
        <begin position="343"/>
        <end position="371"/>
    </location>
</feature>
<feature type="region of interest" description="Disordered" evidence="2">
    <location>
        <begin position="240"/>
        <end position="376"/>
    </location>
</feature>
<keyword evidence="4" id="KW-1185">Reference proteome</keyword>
<feature type="region of interest" description="Disordered" evidence="2">
    <location>
        <begin position="1"/>
        <end position="133"/>
    </location>
</feature>
<gene>
    <name evidence="3" type="ORF">DAEQUDRAFT_670551</name>
</gene>
<feature type="coiled-coil region" evidence="1">
    <location>
        <begin position="144"/>
        <end position="171"/>
    </location>
</feature>
<protein>
    <recommendedName>
        <fullName evidence="5">DUF4048 domain-containing protein</fullName>
    </recommendedName>
</protein>
<evidence type="ECO:0000313" key="3">
    <source>
        <dbReference type="EMBL" id="KZT68884.1"/>
    </source>
</evidence>
<organism evidence="3 4">
    <name type="scientific">Daedalea quercina L-15889</name>
    <dbReference type="NCBI Taxonomy" id="1314783"/>
    <lineage>
        <taxon>Eukaryota</taxon>
        <taxon>Fungi</taxon>
        <taxon>Dikarya</taxon>
        <taxon>Basidiomycota</taxon>
        <taxon>Agaricomycotina</taxon>
        <taxon>Agaricomycetes</taxon>
        <taxon>Polyporales</taxon>
        <taxon>Fomitopsis</taxon>
    </lineage>
</organism>
<reference evidence="3 4" key="1">
    <citation type="journal article" date="2016" name="Mol. Biol. Evol.">
        <title>Comparative Genomics of Early-Diverging Mushroom-Forming Fungi Provides Insights into the Origins of Lignocellulose Decay Capabilities.</title>
        <authorList>
            <person name="Nagy L.G."/>
            <person name="Riley R."/>
            <person name="Tritt A."/>
            <person name="Adam C."/>
            <person name="Daum C."/>
            <person name="Floudas D."/>
            <person name="Sun H."/>
            <person name="Yadav J.S."/>
            <person name="Pangilinan J."/>
            <person name="Larsson K.H."/>
            <person name="Matsuura K."/>
            <person name="Barry K."/>
            <person name="Labutti K."/>
            <person name="Kuo R."/>
            <person name="Ohm R.A."/>
            <person name="Bhattacharya S.S."/>
            <person name="Shirouzu T."/>
            <person name="Yoshinaga Y."/>
            <person name="Martin F.M."/>
            <person name="Grigoriev I.V."/>
            <person name="Hibbett D.S."/>
        </authorList>
    </citation>
    <scope>NUCLEOTIDE SEQUENCE [LARGE SCALE GENOMIC DNA]</scope>
    <source>
        <strain evidence="3 4">L-15889</strain>
    </source>
</reference>
<dbReference type="OrthoDB" id="3204900at2759"/>
<feature type="region of interest" description="Disordered" evidence="2">
    <location>
        <begin position="453"/>
        <end position="521"/>
    </location>
</feature>
<dbReference type="EMBL" id="KV429062">
    <property type="protein sequence ID" value="KZT68884.1"/>
    <property type="molecule type" value="Genomic_DNA"/>
</dbReference>
<feature type="compositionally biased region" description="Basic and acidic residues" evidence="2">
    <location>
        <begin position="287"/>
        <end position="311"/>
    </location>
</feature>
<sequence length="521" mass="54103">MSTARSSTRPLSYSGPRPLQLVDGNAQPGGSGSPSTSSCPSPTVSGLSTPPPTAKSFSAKSRRQSSISYFPSDNAPSWSLRSPTTTTALPLRRSISVGRPAQSPPPSASGDRRSLGSSEELQSPRADRGPLTLTEKHADLLHFIAQKESKCLELRSQLAMHEAELTQLKRKWERIVSRGMDRASISAPSSSVASPLSPLDGIKEGVQGVSRLLLGDLSSPGASSPTVPVQPVAGFATMSRAAAHRSRGHVNSQSTSSISTTGTTSTSVRLSQSSASSLAFDDPPQELDEKVEGEGKGEGKGEGEAEEHRGSVEISPASALRAAKLHRRKSRDSAPTRPPESPTTPNAASVTSPTSTSSARASKRASLNLSSGLPPPAIPGVGALAVQPVSSWMETVGSSVGRKWDEIQKGETFTKGQKRASVLFSDVSQSLFSALASPGHASSSSVSISTNPFSATLSPLSTSPSPTPSPIGVQQSSSLLEDDDAPQALGSVLVPDSRTPSAETASASASVRELSDDEWNW</sequence>
<feature type="compositionally biased region" description="Low complexity" evidence="2">
    <location>
        <begin position="252"/>
        <end position="277"/>
    </location>
</feature>
<feature type="compositionally biased region" description="Polar residues" evidence="2">
    <location>
        <begin position="55"/>
        <end position="88"/>
    </location>
</feature>
<evidence type="ECO:0008006" key="5">
    <source>
        <dbReference type="Google" id="ProtNLM"/>
    </source>
</evidence>
<keyword evidence="1" id="KW-0175">Coiled coil</keyword>